<dbReference type="PANTHER" id="PTHR11138">
    <property type="entry name" value="METHIONYL-TRNA FORMYLTRANSFERASE"/>
    <property type="match status" value="1"/>
</dbReference>
<proteinExistence type="predicted"/>
<feature type="domain" description="Formyl transferase N-terminal" evidence="2">
    <location>
        <begin position="1"/>
        <end position="95"/>
    </location>
</feature>
<sequence>MKVAFAGTPEFAATILRGLDASPHEVGLVISQPDPRRGRGRKTTQTPVSALARERGLPLLQPPRIGDAAAEISENDALVVAAYGQILRAGTLNAAPMAPGTSTRPSSRNTAAPPR</sequence>
<dbReference type="InterPro" id="IPR002376">
    <property type="entry name" value="Formyl_transf_N"/>
</dbReference>
<feature type="region of interest" description="Disordered" evidence="1">
    <location>
        <begin position="29"/>
        <end position="48"/>
    </location>
</feature>
<dbReference type="EMBL" id="CP045119">
    <property type="protein sequence ID" value="QIN83040.1"/>
    <property type="molecule type" value="Genomic_DNA"/>
</dbReference>
<dbReference type="Gene3D" id="3.40.50.170">
    <property type="entry name" value="Formyl transferase, N-terminal domain"/>
    <property type="match status" value="1"/>
</dbReference>
<dbReference type="PANTHER" id="PTHR11138:SF5">
    <property type="entry name" value="METHIONYL-TRNA FORMYLTRANSFERASE, MITOCHONDRIAL"/>
    <property type="match status" value="1"/>
</dbReference>
<dbReference type="InterPro" id="IPR036477">
    <property type="entry name" value="Formyl_transf_N_sf"/>
</dbReference>
<dbReference type="SUPFAM" id="SSF53328">
    <property type="entry name" value="Formyltransferase"/>
    <property type="match status" value="1"/>
</dbReference>
<evidence type="ECO:0000313" key="3">
    <source>
        <dbReference type="EMBL" id="QIN83040.1"/>
    </source>
</evidence>
<dbReference type="KEGG" id="rub:GBA63_10540"/>
<accession>A0A6G8Q983</accession>
<evidence type="ECO:0000313" key="4">
    <source>
        <dbReference type="Proteomes" id="UP000501452"/>
    </source>
</evidence>
<dbReference type="Pfam" id="PF00551">
    <property type="entry name" value="Formyl_trans_N"/>
    <property type="match status" value="1"/>
</dbReference>
<dbReference type="RefSeq" id="WP_166175944.1">
    <property type="nucleotide sequence ID" value="NZ_CP045119.1"/>
</dbReference>
<keyword evidence="4" id="KW-1185">Reference proteome</keyword>
<feature type="compositionally biased region" description="Polar residues" evidence="1">
    <location>
        <begin position="100"/>
        <end position="115"/>
    </location>
</feature>
<organism evidence="3 4">
    <name type="scientific">Rubrobacter tropicus</name>
    <dbReference type="NCBI Taxonomy" id="2653851"/>
    <lineage>
        <taxon>Bacteria</taxon>
        <taxon>Bacillati</taxon>
        <taxon>Actinomycetota</taxon>
        <taxon>Rubrobacteria</taxon>
        <taxon>Rubrobacterales</taxon>
        <taxon>Rubrobacteraceae</taxon>
        <taxon>Rubrobacter</taxon>
    </lineage>
</organism>
<dbReference type="AlphaFoldDB" id="A0A6G8Q983"/>
<dbReference type="Proteomes" id="UP000501452">
    <property type="component" value="Chromosome"/>
</dbReference>
<reference evidence="3 4" key="1">
    <citation type="submission" date="2019-10" db="EMBL/GenBank/DDBJ databases">
        <title>Rubrobacter sp nov SCSIO 52090 isolated from a deep-sea sediment in the South China Sea.</title>
        <authorList>
            <person name="Chen R.W."/>
        </authorList>
    </citation>
    <scope>NUCLEOTIDE SEQUENCE [LARGE SCALE GENOMIC DNA]</scope>
    <source>
        <strain evidence="3 4">SCSIO 52909</strain>
    </source>
</reference>
<feature type="region of interest" description="Disordered" evidence="1">
    <location>
        <begin position="93"/>
        <end position="115"/>
    </location>
</feature>
<dbReference type="GO" id="GO:0005829">
    <property type="term" value="C:cytosol"/>
    <property type="evidence" value="ECO:0007669"/>
    <property type="project" value="TreeGrafter"/>
</dbReference>
<evidence type="ECO:0000259" key="2">
    <source>
        <dbReference type="Pfam" id="PF00551"/>
    </source>
</evidence>
<protein>
    <recommendedName>
        <fullName evidence="2">Formyl transferase N-terminal domain-containing protein</fullName>
    </recommendedName>
</protein>
<gene>
    <name evidence="3" type="ORF">GBA63_10540</name>
</gene>
<dbReference type="GO" id="GO:0004479">
    <property type="term" value="F:methionyl-tRNA formyltransferase activity"/>
    <property type="evidence" value="ECO:0007669"/>
    <property type="project" value="TreeGrafter"/>
</dbReference>
<evidence type="ECO:0000256" key="1">
    <source>
        <dbReference type="SAM" id="MobiDB-lite"/>
    </source>
</evidence>
<name>A0A6G8Q983_9ACTN</name>